<gene>
    <name evidence="4" type="ORF">J7W16_06345</name>
</gene>
<dbReference type="PANTHER" id="PTHR10514:SF27">
    <property type="entry name" value="ANGIOTENSIN-CONVERTING ENZYME"/>
    <property type="match status" value="1"/>
</dbReference>
<evidence type="ECO:0000313" key="5">
    <source>
        <dbReference type="Proteomes" id="UP000678228"/>
    </source>
</evidence>
<reference evidence="4" key="1">
    <citation type="submission" date="2021-03" db="EMBL/GenBank/DDBJ databases">
        <title>Bacillus suaedae sp. nov., isolated from Suaeda aralocaspica.</title>
        <authorList>
            <person name="Lei R.F.R."/>
        </authorList>
    </citation>
    <scope>NUCLEOTIDE SEQUENCE</scope>
    <source>
        <strain evidence="4">YZJH907-2</strain>
    </source>
</reference>
<dbReference type="Gene3D" id="1.10.1370.30">
    <property type="match status" value="1"/>
</dbReference>
<dbReference type="EMBL" id="JAGKSQ010000002">
    <property type="protein sequence ID" value="MBP3950749.1"/>
    <property type="molecule type" value="Genomic_DNA"/>
</dbReference>
<dbReference type="SUPFAM" id="SSF55486">
    <property type="entry name" value="Metalloproteases ('zincins'), catalytic domain"/>
    <property type="match status" value="1"/>
</dbReference>
<evidence type="ECO:0000256" key="1">
    <source>
        <dbReference type="ARBA" id="ARBA00022729"/>
    </source>
</evidence>
<dbReference type="GO" id="GO:0016020">
    <property type="term" value="C:membrane"/>
    <property type="evidence" value="ECO:0007669"/>
    <property type="project" value="InterPro"/>
</dbReference>
<name>A0A940WQC5_9BACI</name>
<dbReference type="Pfam" id="PF01401">
    <property type="entry name" value="Peptidase_M2"/>
    <property type="match status" value="1"/>
</dbReference>
<dbReference type="GO" id="GO:0008241">
    <property type="term" value="F:peptidyl-dipeptidase activity"/>
    <property type="evidence" value="ECO:0007669"/>
    <property type="project" value="InterPro"/>
</dbReference>
<keyword evidence="2" id="KW-1015">Disulfide bond</keyword>
<proteinExistence type="predicted"/>
<dbReference type="AlphaFoldDB" id="A0A940WQC5"/>
<protein>
    <submittedName>
        <fullName evidence="4">M3 family oligoendopeptidase</fullName>
    </submittedName>
</protein>
<keyword evidence="1" id="KW-0732">Signal</keyword>
<dbReference type="GO" id="GO:0006508">
    <property type="term" value="P:proteolysis"/>
    <property type="evidence" value="ECO:0007669"/>
    <property type="project" value="InterPro"/>
</dbReference>
<dbReference type="GO" id="GO:0008237">
    <property type="term" value="F:metallopeptidase activity"/>
    <property type="evidence" value="ECO:0007669"/>
    <property type="project" value="InterPro"/>
</dbReference>
<comment type="caution">
    <text evidence="4">The sequence shown here is derived from an EMBL/GenBank/DDBJ whole genome shotgun (WGS) entry which is preliminary data.</text>
</comment>
<keyword evidence="3" id="KW-0325">Glycoprotein</keyword>
<evidence type="ECO:0000313" key="4">
    <source>
        <dbReference type="EMBL" id="MBP3950749.1"/>
    </source>
</evidence>
<evidence type="ECO:0000256" key="2">
    <source>
        <dbReference type="ARBA" id="ARBA00023157"/>
    </source>
</evidence>
<sequence length="524" mass="61092">MSLELFLKQQNEKMKELATAYSLASWKAATTGEEEWSKKTGEAGVAYSKYFSSSDLFQQVKEYLDAGVTDPVQKRELNLLYSDIVGNQLPEETLTELVSLSTELNSTFNTFRAEIKGEPVSENEIRKILGNSTDLTEREEAWHASKQIGAEVEEKLITLIKKRNEAARSLGYANHHQMAFELQELDRDFVFSTFKKLKETTDEPFRKVKQELDEELSERFNITVNDLRPWHYSDPFFQEAPNVKGLDIDPYYKGKDIEQITIDTFSAMGLDITHLIKNSDLYPRDKKNQHAFMSNIDHSGDIRVLCNIDESSYWMDTMLHEFGHAIYDDLVNPKLPFSLRKYSHILSTEAIAMYYGRMGKSPEWLQKFVEIDAETIERLTPKLERLLQRQMLISARWIMTFVFFERELYENPDQDLNALWWKIVNDVQFINPPNDTDYPHWAAKIHFCIAPVYYQNYLLGELTASQLDIYIKRNVSMDTYTPEVGSFLEKEYFYLGSSVDWITKIEKVTGEKLNPTYFVNQFAK</sequence>
<keyword evidence="5" id="KW-1185">Reference proteome</keyword>
<dbReference type="PANTHER" id="PTHR10514">
    <property type="entry name" value="ANGIOTENSIN-CONVERTING ENZYME"/>
    <property type="match status" value="1"/>
</dbReference>
<accession>A0A940WQC5</accession>
<dbReference type="Proteomes" id="UP000678228">
    <property type="component" value="Unassembled WGS sequence"/>
</dbReference>
<evidence type="ECO:0000256" key="3">
    <source>
        <dbReference type="ARBA" id="ARBA00023180"/>
    </source>
</evidence>
<organism evidence="4 5">
    <name type="scientific">Halalkalibacter suaedae</name>
    <dbReference type="NCBI Taxonomy" id="2822140"/>
    <lineage>
        <taxon>Bacteria</taxon>
        <taxon>Bacillati</taxon>
        <taxon>Bacillota</taxon>
        <taxon>Bacilli</taxon>
        <taxon>Bacillales</taxon>
        <taxon>Bacillaceae</taxon>
        <taxon>Halalkalibacter</taxon>
    </lineage>
</organism>
<dbReference type="InterPro" id="IPR001548">
    <property type="entry name" value="Peptidase_M2"/>
</dbReference>
<dbReference type="RefSeq" id="WP_210596427.1">
    <property type="nucleotide sequence ID" value="NZ_JAGKSQ010000002.1"/>
</dbReference>